<evidence type="ECO:0000313" key="6">
    <source>
        <dbReference type="EMBL" id="OGY91705.1"/>
    </source>
</evidence>
<dbReference type="Pfam" id="PF01988">
    <property type="entry name" value="VIT1"/>
    <property type="match status" value="1"/>
</dbReference>
<dbReference type="InterPro" id="IPR008217">
    <property type="entry name" value="Ccc1_fam"/>
</dbReference>
<proteinExistence type="predicted"/>
<comment type="caution">
    <text evidence="6">The sequence shown here is derived from an EMBL/GenBank/DDBJ whole genome shotgun (WGS) entry which is preliminary data.</text>
</comment>
<dbReference type="Proteomes" id="UP000177349">
    <property type="component" value="Unassembled WGS sequence"/>
</dbReference>
<keyword evidence="4 5" id="KW-0472">Membrane</keyword>
<feature type="transmembrane region" description="Helical" evidence="5">
    <location>
        <begin position="55"/>
        <end position="78"/>
    </location>
</feature>
<keyword evidence="3 5" id="KW-1133">Transmembrane helix</keyword>
<sequence>MKIAEIPRRADFIHHQQSPILDVMREIVFGAEDGMVSTVGSLTGIAAATNNPVTVILAGCVIVAVESISMGVGVYLSTKSVLAIDKRKIAEERIELEKYPEAERDELIEMYVKDGWPEDTARHMAEIASRDKNLFLKEMAYRELSIDEDNSENAAKAGFFMFISYVVGGAIPVLPYLFLPVRTAIMTSLVVTFMGLFMLGALTTKFTKRTWWKAGLEMLGIASIAAVVGYVIGQAADRYLSLP</sequence>
<feature type="transmembrane region" description="Helical" evidence="5">
    <location>
        <begin position="184"/>
        <end position="202"/>
    </location>
</feature>
<evidence type="ECO:0000256" key="2">
    <source>
        <dbReference type="ARBA" id="ARBA00022692"/>
    </source>
</evidence>
<dbReference type="PANTHER" id="PTHR31851">
    <property type="entry name" value="FE(2+)/MN(2+) TRANSPORTER PCL1"/>
    <property type="match status" value="1"/>
</dbReference>
<evidence type="ECO:0000256" key="4">
    <source>
        <dbReference type="ARBA" id="ARBA00023136"/>
    </source>
</evidence>
<evidence type="ECO:0000256" key="5">
    <source>
        <dbReference type="SAM" id="Phobius"/>
    </source>
</evidence>
<reference evidence="6 7" key="1">
    <citation type="journal article" date="2016" name="Nat. Commun.">
        <title>Thousands of microbial genomes shed light on interconnected biogeochemical processes in an aquifer system.</title>
        <authorList>
            <person name="Anantharaman K."/>
            <person name="Brown C.T."/>
            <person name="Hug L.A."/>
            <person name="Sharon I."/>
            <person name="Castelle C.J."/>
            <person name="Probst A.J."/>
            <person name="Thomas B.C."/>
            <person name="Singh A."/>
            <person name="Wilkins M.J."/>
            <person name="Karaoz U."/>
            <person name="Brodie E.L."/>
            <person name="Williams K.H."/>
            <person name="Hubbard S.S."/>
            <person name="Banfield J.F."/>
        </authorList>
    </citation>
    <scope>NUCLEOTIDE SEQUENCE [LARGE SCALE GENOMIC DNA]</scope>
</reference>
<protein>
    <recommendedName>
        <fullName evidence="8">Iron transporter</fullName>
    </recommendedName>
</protein>
<dbReference type="GO" id="GO:0005384">
    <property type="term" value="F:manganese ion transmembrane transporter activity"/>
    <property type="evidence" value="ECO:0007669"/>
    <property type="project" value="InterPro"/>
</dbReference>
<accession>A0A1G2BRA9</accession>
<keyword evidence="2 5" id="KW-0812">Transmembrane</keyword>
<feature type="transmembrane region" description="Helical" evidence="5">
    <location>
        <begin position="159"/>
        <end position="178"/>
    </location>
</feature>
<dbReference type="GO" id="GO:0012505">
    <property type="term" value="C:endomembrane system"/>
    <property type="evidence" value="ECO:0007669"/>
    <property type="project" value="UniProtKB-SubCell"/>
</dbReference>
<dbReference type="EMBL" id="MHKN01000035">
    <property type="protein sequence ID" value="OGY91705.1"/>
    <property type="molecule type" value="Genomic_DNA"/>
</dbReference>
<organism evidence="6 7">
    <name type="scientific">Candidatus Komeilibacteria bacterium RIFCSPLOWO2_01_FULL_53_11</name>
    <dbReference type="NCBI Taxonomy" id="1798552"/>
    <lineage>
        <taxon>Bacteria</taxon>
        <taxon>Candidatus Komeiliibacteriota</taxon>
    </lineage>
</organism>
<comment type="subcellular location">
    <subcellularLocation>
        <location evidence="1">Endomembrane system</location>
        <topology evidence="1">Multi-pass membrane protein</topology>
    </subcellularLocation>
</comment>
<evidence type="ECO:0008006" key="8">
    <source>
        <dbReference type="Google" id="ProtNLM"/>
    </source>
</evidence>
<dbReference type="GO" id="GO:0030026">
    <property type="term" value="P:intracellular manganese ion homeostasis"/>
    <property type="evidence" value="ECO:0007669"/>
    <property type="project" value="InterPro"/>
</dbReference>
<feature type="transmembrane region" description="Helical" evidence="5">
    <location>
        <begin position="214"/>
        <end position="233"/>
    </location>
</feature>
<dbReference type="AlphaFoldDB" id="A0A1G2BRA9"/>
<evidence type="ECO:0000256" key="3">
    <source>
        <dbReference type="ARBA" id="ARBA00022989"/>
    </source>
</evidence>
<evidence type="ECO:0000256" key="1">
    <source>
        <dbReference type="ARBA" id="ARBA00004127"/>
    </source>
</evidence>
<gene>
    <name evidence="6" type="ORF">A3B31_02200</name>
</gene>
<name>A0A1G2BRA9_9BACT</name>
<evidence type="ECO:0000313" key="7">
    <source>
        <dbReference type="Proteomes" id="UP000177349"/>
    </source>
</evidence>